<evidence type="ECO:0000256" key="3">
    <source>
        <dbReference type="ARBA" id="ARBA00034247"/>
    </source>
</evidence>
<dbReference type="PROSITE" id="PS50887">
    <property type="entry name" value="GGDEF"/>
    <property type="match status" value="1"/>
</dbReference>
<feature type="transmembrane region" description="Helical" evidence="4">
    <location>
        <begin position="97"/>
        <end position="116"/>
    </location>
</feature>
<organism evidence="6 7">
    <name type="scientific">Vibrio vulnificus</name>
    <dbReference type="NCBI Taxonomy" id="672"/>
    <lineage>
        <taxon>Bacteria</taxon>
        <taxon>Pseudomonadati</taxon>
        <taxon>Pseudomonadota</taxon>
        <taxon>Gammaproteobacteria</taxon>
        <taxon>Vibrionales</taxon>
        <taxon>Vibrionaceae</taxon>
        <taxon>Vibrio</taxon>
    </lineage>
</organism>
<evidence type="ECO:0000313" key="6">
    <source>
        <dbReference type="EMBL" id="POB43079.1"/>
    </source>
</evidence>
<dbReference type="SUPFAM" id="SSF55073">
    <property type="entry name" value="Nucleotide cyclase"/>
    <property type="match status" value="1"/>
</dbReference>
<reference evidence="6 7" key="1">
    <citation type="journal article" date="2018" name="Front. Microbiol.">
        <title>Phylogeny of Vibrio vulnificus from the Analysis of the Core-Genome: Implications for Intra-Species Taxonomy.</title>
        <authorList>
            <person name="Roig F.J."/>
            <person name="Gonzalez-Candelas F."/>
            <person name="Sanjuan E."/>
            <person name="Fouz B."/>
            <person name="Feil E.J."/>
            <person name="Llorens C."/>
            <person name="Baker-Austin C."/>
            <person name="Oliver J.D."/>
            <person name="Danin-Poleg Y."/>
            <person name="Gibas C.J."/>
            <person name="Kashi Y."/>
            <person name="Gulig P.A."/>
            <person name="Morrison S.S."/>
            <person name="Amaro C."/>
        </authorList>
    </citation>
    <scope>NUCLEOTIDE SEQUENCE [LARGE SCALE GENOMIC DNA]</scope>
    <source>
        <strain evidence="6 7">CECT4608</strain>
    </source>
</reference>
<feature type="domain" description="GGDEF" evidence="5">
    <location>
        <begin position="255"/>
        <end position="386"/>
    </location>
</feature>
<feature type="transmembrane region" description="Helical" evidence="4">
    <location>
        <begin position="152"/>
        <end position="170"/>
    </location>
</feature>
<dbReference type="InterPro" id="IPR029787">
    <property type="entry name" value="Nucleotide_cyclase"/>
</dbReference>
<dbReference type="Gene3D" id="3.30.70.270">
    <property type="match status" value="1"/>
</dbReference>
<dbReference type="EMBL" id="PDGH01000135">
    <property type="protein sequence ID" value="POB43079.1"/>
    <property type="molecule type" value="Genomic_DNA"/>
</dbReference>
<dbReference type="PANTHER" id="PTHR45138">
    <property type="entry name" value="REGULATORY COMPONENTS OF SENSORY TRANSDUCTION SYSTEM"/>
    <property type="match status" value="1"/>
</dbReference>
<keyword evidence="4" id="KW-0812">Transmembrane</keyword>
<dbReference type="InterPro" id="IPR000160">
    <property type="entry name" value="GGDEF_dom"/>
</dbReference>
<sequence>MELDLDIKTLSIVTVLICVAYGFGILMLQSIQKNVHGLVTLAAAVFAIAIGFFTLSFGNSTSLWLSKVFANSTICLGFTLIVYSLQRFRSAPPLASHIAFFFLPVLIVSLVYFSQITVSTNARIIAVSLYIALCCLLSAYVVRQGSAQDNHLAIGLLLAAFVTLALWMLFRTYVTHMSSQIVDFMFASSIHQLSFLALIMLILTLGFTFPWMINARLITNIYQTSLRDTLTNIYNRRAMEEMIPRELSRASRLGAELSIIILDLDHFKRINDQYGHQVGDQTLSGIGQLLTSQLRKQDISFRIGGEEFLVVLPDTPIESAVLVAEKLRQKIAETRFAPKQRETWTASFGVAQLITGDDWDALMKRADAALYLAKHKGRNRVCEVSDV</sequence>
<dbReference type="Pfam" id="PF00990">
    <property type="entry name" value="GGDEF"/>
    <property type="match status" value="1"/>
</dbReference>
<dbReference type="FunFam" id="3.30.70.270:FF:000001">
    <property type="entry name" value="Diguanylate cyclase domain protein"/>
    <property type="match status" value="1"/>
</dbReference>
<evidence type="ECO:0000259" key="5">
    <source>
        <dbReference type="PROSITE" id="PS50887"/>
    </source>
</evidence>
<dbReference type="GO" id="GO:0005886">
    <property type="term" value="C:plasma membrane"/>
    <property type="evidence" value="ECO:0007669"/>
    <property type="project" value="TreeGrafter"/>
</dbReference>
<evidence type="ECO:0000256" key="1">
    <source>
        <dbReference type="ARBA" id="ARBA00001946"/>
    </source>
</evidence>
<dbReference type="EC" id="2.7.7.65" evidence="2"/>
<feature type="transmembrane region" description="Helical" evidence="4">
    <location>
        <begin position="12"/>
        <end position="31"/>
    </location>
</feature>
<name>A0A2S3QXG6_VIBVL</name>
<dbReference type="AlphaFoldDB" id="A0A2S3QXG6"/>
<dbReference type="InterPro" id="IPR043128">
    <property type="entry name" value="Rev_trsase/Diguanyl_cyclase"/>
</dbReference>
<dbReference type="RefSeq" id="WP_011151792.1">
    <property type="nucleotide sequence ID" value="NZ_CBCSFK010000001.1"/>
</dbReference>
<feature type="transmembrane region" description="Helical" evidence="4">
    <location>
        <begin position="38"/>
        <end position="58"/>
    </location>
</feature>
<proteinExistence type="predicted"/>
<feature type="transmembrane region" description="Helical" evidence="4">
    <location>
        <begin position="122"/>
        <end position="140"/>
    </location>
</feature>
<comment type="caution">
    <text evidence="6">The sequence shown here is derived from an EMBL/GenBank/DDBJ whole genome shotgun (WGS) entry which is preliminary data.</text>
</comment>
<evidence type="ECO:0000256" key="4">
    <source>
        <dbReference type="SAM" id="Phobius"/>
    </source>
</evidence>
<dbReference type="SMART" id="SM00267">
    <property type="entry name" value="GGDEF"/>
    <property type="match status" value="1"/>
</dbReference>
<comment type="cofactor">
    <cofactor evidence="1">
        <name>Mg(2+)</name>
        <dbReference type="ChEBI" id="CHEBI:18420"/>
    </cofactor>
</comment>
<dbReference type="NCBIfam" id="TIGR00254">
    <property type="entry name" value="GGDEF"/>
    <property type="match status" value="1"/>
</dbReference>
<feature type="transmembrane region" description="Helical" evidence="4">
    <location>
        <begin position="190"/>
        <end position="213"/>
    </location>
</feature>
<comment type="catalytic activity">
    <reaction evidence="3">
        <text>2 GTP = 3',3'-c-di-GMP + 2 diphosphate</text>
        <dbReference type="Rhea" id="RHEA:24898"/>
        <dbReference type="ChEBI" id="CHEBI:33019"/>
        <dbReference type="ChEBI" id="CHEBI:37565"/>
        <dbReference type="ChEBI" id="CHEBI:58805"/>
        <dbReference type="EC" id="2.7.7.65"/>
    </reaction>
</comment>
<dbReference type="GO" id="GO:0043709">
    <property type="term" value="P:cell adhesion involved in single-species biofilm formation"/>
    <property type="evidence" value="ECO:0007669"/>
    <property type="project" value="TreeGrafter"/>
</dbReference>
<keyword evidence="4" id="KW-0472">Membrane</keyword>
<evidence type="ECO:0000313" key="7">
    <source>
        <dbReference type="Proteomes" id="UP000237466"/>
    </source>
</evidence>
<protein>
    <recommendedName>
        <fullName evidence="2">diguanylate cyclase</fullName>
        <ecNumber evidence="2">2.7.7.65</ecNumber>
    </recommendedName>
</protein>
<dbReference type="Proteomes" id="UP000237466">
    <property type="component" value="Unassembled WGS sequence"/>
</dbReference>
<dbReference type="CDD" id="cd01949">
    <property type="entry name" value="GGDEF"/>
    <property type="match status" value="1"/>
</dbReference>
<keyword evidence="4" id="KW-1133">Transmembrane helix</keyword>
<dbReference type="GO" id="GO:0052621">
    <property type="term" value="F:diguanylate cyclase activity"/>
    <property type="evidence" value="ECO:0007669"/>
    <property type="project" value="UniProtKB-EC"/>
</dbReference>
<dbReference type="GO" id="GO:1902201">
    <property type="term" value="P:negative regulation of bacterial-type flagellum-dependent cell motility"/>
    <property type="evidence" value="ECO:0007669"/>
    <property type="project" value="TreeGrafter"/>
</dbReference>
<feature type="transmembrane region" description="Helical" evidence="4">
    <location>
        <begin position="64"/>
        <end position="85"/>
    </location>
</feature>
<accession>A0A2S3QXG6</accession>
<dbReference type="InterPro" id="IPR050469">
    <property type="entry name" value="Diguanylate_Cyclase"/>
</dbReference>
<dbReference type="PANTHER" id="PTHR45138:SF9">
    <property type="entry name" value="DIGUANYLATE CYCLASE DGCM-RELATED"/>
    <property type="match status" value="1"/>
</dbReference>
<gene>
    <name evidence="6" type="ORF">CRN52_21150</name>
</gene>
<evidence type="ECO:0000256" key="2">
    <source>
        <dbReference type="ARBA" id="ARBA00012528"/>
    </source>
</evidence>